<dbReference type="Pfam" id="PF03583">
    <property type="entry name" value="LIP"/>
    <property type="match status" value="1"/>
</dbReference>
<dbReference type="Gene3D" id="3.40.50.1820">
    <property type="entry name" value="alpha/beta hydrolase"/>
    <property type="match status" value="1"/>
</dbReference>
<dbReference type="GO" id="GO:0016042">
    <property type="term" value="P:lipid catabolic process"/>
    <property type="evidence" value="ECO:0007669"/>
    <property type="project" value="InterPro"/>
</dbReference>
<dbReference type="Gene3D" id="1.10.260.130">
    <property type="match status" value="1"/>
</dbReference>
<keyword evidence="3" id="KW-1185">Reference proteome</keyword>
<dbReference type="AlphaFoldDB" id="A0A5N0DZD5"/>
<dbReference type="InterPro" id="IPR029058">
    <property type="entry name" value="AB_hydrolase_fold"/>
</dbReference>
<dbReference type="InterPro" id="IPR005152">
    <property type="entry name" value="Lipase_secreted"/>
</dbReference>
<accession>A0A5N0DZD5</accession>
<dbReference type="Proteomes" id="UP000323876">
    <property type="component" value="Unassembled WGS sequence"/>
</dbReference>
<dbReference type="EMBL" id="VXLC01000029">
    <property type="protein sequence ID" value="KAA8882076.1"/>
    <property type="molecule type" value="Genomic_DNA"/>
</dbReference>
<name>A0A5N0DZD5_9NOCA</name>
<dbReference type="SUPFAM" id="SSF53474">
    <property type="entry name" value="alpha/beta-Hydrolases"/>
    <property type="match status" value="1"/>
</dbReference>
<gene>
    <name evidence="2" type="ORF">F3087_39160</name>
</gene>
<dbReference type="OrthoDB" id="9798122at2"/>
<reference evidence="2 3" key="1">
    <citation type="submission" date="2019-09" db="EMBL/GenBank/DDBJ databases">
        <authorList>
            <person name="Wang X."/>
        </authorList>
    </citation>
    <scope>NUCLEOTIDE SEQUENCE [LARGE SCALE GENOMIC DNA]</scope>
    <source>
        <strain evidence="2 3">CICC 11023</strain>
    </source>
</reference>
<protein>
    <submittedName>
        <fullName evidence="2">Triacylglycerol lipase</fullName>
    </submittedName>
</protein>
<evidence type="ECO:0000313" key="2">
    <source>
        <dbReference type="EMBL" id="KAA8882076.1"/>
    </source>
</evidence>
<organism evidence="2 3">
    <name type="scientific">Nocardia colli</name>
    <dbReference type="NCBI Taxonomy" id="2545717"/>
    <lineage>
        <taxon>Bacteria</taxon>
        <taxon>Bacillati</taxon>
        <taxon>Actinomycetota</taxon>
        <taxon>Actinomycetes</taxon>
        <taxon>Mycobacteriales</taxon>
        <taxon>Nocardiaceae</taxon>
        <taxon>Nocardia</taxon>
    </lineage>
</organism>
<proteinExistence type="predicted"/>
<dbReference type="RefSeq" id="WP_150407217.1">
    <property type="nucleotide sequence ID" value="NZ_VXLC01000029.1"/>
</dbReference>
<comment type="caution">
    <text evidence="2">The sequence shown here is derived from an EMBL/GenBank/DDBJ whole genome shotgun (WGS) entry which is preliminary data.</text>
</comment>
<evidence type="ECO:0000313" key="3">
    <source>
        <dbReference type="Proteomes" id="UP000323876"/>
    </source>
</evidence>
<dbReference type="PANTHER" id="PTHR34853:SF1">
    <property type="entry name" value="LIPASE 5"/>
    <property type="match status" value="1"/>
</dbReference>
<dbReference type="PANTHER" id="PTHR34853">
    <property type="match status" value="1"/>
</dbReference>
<dbReference type="GO" id="GO:0004806">
    <property type="term" value="F:triacylglycerol lipase activity"/>
    <property type="evidence" value="ECO:0007669"/>
    <property type="project" value="InterPro"/>
</dbReference>
<evidence type="ECO:0000256" key="1">
    <source>
        <dbReference type="SAM" id="SignalP"/>
    </source>
</evidence>
<dbReference type="PIRSF" id="PIRSF029171">
    <property type="entry name" value="Esterase_LipA"/>
    <property type="match status" value="1"/>
</dbReference>
<feature type="signal peptide" evidence="1">
    <location>
        <begin position="1"/>
        <end position="32"/>
    </location>
</feature>
<keyword evidence="1" id="KW-0732">Signal</keyword>
<sequence>MNTSHTSRAARLSALAGALLLAGVCGLPAASADPDTEPVAAQLGSADTFYDPPAGYESSRPGTILASRAVRANVLPQLPFAVRAWQLLYRTTDADGSPYAAVTTVLIPDGQVRSRPLLSVQAAYDSIQRSCMPSYQLTADDPAAPPPAEALQAVTALDRGWAVAIPDPGGVDNRFLTPRVMGYTVLDGIRAAANFEPLGLDGAATRTALTGYSGGGVGTSWAAEMQPSYAPELNIVGAALGAPVPDLAAAMHSVSGRVSGGLIPVGIAALMNDSPEFSAALDPYLKPGARAILAAAGRDCVSTTVARNLFLTNSDLVTVPLDQVLADPVIQAVIAERKRGTATPTTPLYVVNAVHDEVSPIQSVDDLVATYCAGGASVTYVRDAMPDLISNHNIEAVTSVSDIFAWLDQVMAGQVPNPGCHTTTVASTLDTGSWVTQLPRFVQGLARALLGQ</sequence>
<feature type="chain" id="PRO_5024383335" evidence="1">
    <location>
        <begin position="33"/>
        <end position="452"/>
    </location>
</feature>